<reference evidence="2" key="1">
    <citation type="submission" date="2022-05" db="EMBL/GenBank/DDBJ databases">
        <title>Brevundimonas albigilva TT17 genome sequence.</title>
        <authorList>
            <person name="Lee K."/>
            <person name="Son H."/>
        </authorList>
    </citation>
    <scope>NUCLEOTIDE SEQUENCE</scope>
    <source>
        <strain evidence="2">TT17</strain>
    </source>
</reference>
<sequence length="192" mass="20632">MPSSKNLRPLISAAAIGLSFPSLAGVANAQDDGRQIRVAVMQHDVLHLGAGDRESGLNLEVALLSRPIAALATVGRPRVYVSGSVNSDGDTNFAAVGLAWRRDLSERFSGEIEFGYALHDGVVDTINPVEAQSRLLLGSRDLFRSALSLDWKASEDTRIGLQWVHLSHGQILGDGRNQGIDTAGLVMTYRFP</sequence>
<feature type="signal peptide" evidence="1">
    <location>
        <begin position="1"/>
        <end position="24"/>
    </location>
</feature>
<evidence type="ECO:0000313" key="2">
    <source>
        <dbReference type="EMBL" id="URI14073.1"/>
    </source>
</evidence>
<dbReference type="Proteomes" id="UP001055429">
    <property type="component" value="Chromosome"/>
</dbReference>
<dbReference type="RefSeq" id="WP_250201339.1">
    <property type="nucleotide sequence ID" value="NZ_CP097649.1"/>
</dbReference>
<organism evidence="2 3">
    <name type="scientific">Brevundimonas albigilva</name>
    <dbReference type="NCBI Taxonomy" id="1312364"/>
    <lineage>
        <taxon>Bacteria</taxon>
        <taxon>Pseudomonadati</taxon>
        <taxon>Pseudomonadota</taxon>
        <taxon>Alphaproteobacteria</taxon>
        <taxon>Caulobacterales</taxon>
        <taxon>Caulobacteraceae</taxon>
        <taxon>Brevundimonas</taxon>
    </lineage>
</organism>
<feature type="chain" id="PRO_5046643253" evidence="1">
    <location>
        <begin position="25"/>
        <end position="192"/>
    </location>
</feature>
<name>A0ABY4SMJ1_9CAUL</name>
<protein>
    <submittedName>
        <fullName evidence="2">Acyloxyacyl hydrolase</fullName>
    </submittedName>
</protein>
<dbReference type="EMBL" id="CP097649">
    <property type="protein sequence ID" value="URI14073.1"/>
    <property type="molecule type" value="Genomic_DNA"/>
</dbReference>
<evidence type="ECO:0000256" key="1">
    <source>
        <dbReference type="SAM" id="SignalP"/>
    </source>
</evidence>
<dbReference type="Gene3D" id="2.40.160.20">
    <property type="match status" value="1"/>
</dbReference>
<proteinExistence type="predicted"/>
<keyword evidence="1" id="KW-0732">Signal</keyword>
<gene>
    <name evidence="2" type="ORF">M8231_09555</name>
</gene>
<dbReference type="GO" id="GO:0016787">
    <property type="term" value="F:hydrolase activity"/>
    <property type="evidence" value="ECO:0007669"/>
    <property type="project" value="UniProtKB-KW"/>
</dbReference>
<accession>A0ABY4SMJ1</accession>
<keyword evidence="2" id="KW-0378">Hydrolase</keyword>
<evidence type="ECO:0000313" key="3">
    <source>
        <dbReference type="Proteomes" id="UP001055429"/>
    </source>
</evidence>
<keyword evidence="3" id="KW-1185">Reference proteome</keyword>